<feature type="binding site" evidence="16">
    <location>
        <position position="130"/>
    </location>
    <ligand>
        <name>Ca(2+)</name>
        <dbReference type="ChEBI" id="CHEBI:29108"/>
        <label>1</label>
    </ligand>
</feature>
<name>A0AAN9E753_CROPI</name>
<feature type="disulfide bond" evidence="18">
    <location>
        <begin position="254"/>
        <end position="286"/>
    </location>
</feature>
<organism evidence="21 22">
    <name type="scientific">Crotalaria pallida</name>
    <name type="common">Smooth rattlebox</name>
    <name type="synonym">Crotalaria striata</name>
    <dbReference type="NCBI Taxonomy" id="3830"/>
    <lineage>
        <taxon>Eukaryota</taxon>
        <taxon>Viridiplantae</taxon>
        <taxon>Streptophyta</taxon>
        <taxon>Embryophyta</taxon>
        <taxon>Tracheophyta</taxon>
        <taxon>Spermatophyta</taxon>
        <taxon>Magnoliopsida</taxon>
        <taxon>eudicotyledons</taxon>
        <taxon>Gunneridae</taxon>
        <taxon>Pentapetalae</taxon>
        <taxon>rosids</taxon>
        <taxon>fabids</taxon>
        <taxon>Fabales</taxon>
        <taxon>Fabaceae</taxon>
        <taxon>Papilionoideae</taxon>
        <taxon>50 kb inversion clade</taxon>
        <taxon>genistoids sensu lato</taxon>
        <taxon>core genistoids</taxon>
        <taxon>Crotalarieae</taxon>
        <taxon>Crotalaria</taxon>
    </lineage>
</organism>
<feature type="binding site" evidence="16">
    <location>
        <position position="142"/>
    </location>
    <ligand>
        <name>Ca(2+)</name>
        <dbReference type="ChEBI" id="CHEBI:29108"/>
        <label>1</label>
    </ligand>
</feature>
<dbReference type="InterPro" id="IPR033905">
    <property type="entry name" value="Secretory_peroxidase"/>
</dbReference>
<comment type="function">
    <text evidence="2">Removal of H(2)O(2), oxidation of toxic reductants, biosynthesis and degradation of lignin, suberization, auxin catabolism, response to environmental stresses such as wounding, pathogen attack and oxidative stress. These functions might be dependent on each isozyme/isoform in each plant tissue.</text>
</comment>
<evidence type="ECO:0000256" key="8">
    <source>
        <dbReference type="ARBA" id="ARBA00022837"/>
    </source>
</evidence>
<dbReference type="GO" id="GO:0020037">
    <property type="term" value="F:heme binding"/>
    <property type="evidence" value="ECO:0007669"/>
    <property type="project" value="UniProtKB-UniRule"/>
</dbReference>
<evidence type="ECO:0000313" key="21">
    <source>
        <dbReference type="EMBL" id="KAK7246128.1"/>
    </source>
</evidence>
<dbReference type="InterPro" id="IPR000823">
    <property type="entry name" value="Peroxidase_pln"/>
</dbReference>
<dbReference type="InterPro" id="IPR002016">
    <property type="entry name" value="Haem_peroxidase"/>
</dbReference>
<dbReference type="PANTHER" id="PTHR31388">
    <property type="entry name" value="PEROXIDASE 72-RELATED"/>
    <property type="match status" value="1"/>
</dbReference>
<feature type="disulfide bond" evidence="18">
    <location>
        <begin position="175"/>
        <end position="377"/>
    </location>
</feature>
<evidence type="ECO:0000256" key="14">
    <source>
        <dbReference type="PIRSR" id="PIRSR600823-1"/>
    </source>
</evidence>
<dbReference type="PROSITE" id="PS50873">
    <property type="entry name" value="PEROXIDASE_4"/>
    <property type="match status" value="2"/>
</dbReference>
<evidence type="ECO:0000256" key="15">
    <source>
        <dbReference type="PIRSR" id="PIRSR600823-2"/>
    </source>
</evidence>
<dbReference type="InterPro" id="IPR010255">
    <property type="entry name" value="Haem_peroxidase_sf"/>
</dbReference>
<evidence type="ECO:0000256" key="4">
    <source>
        <dbReference type="ARBA" id="ARBA00012313"/>
    </source>
</evidence>
<evidence type="ECO:0000256" key="12">
    <source>
        <dbReference type="ARBA" id="ARBA00023180"/>
    </source>
</evidence>
<dbReference type="GO" id="GO:0005576">
    <property type="term" value="C:extracellular region"/>
    <property type="evidence" value="ECO:0007669"/>
    <property type="project" value="UniProtKB-SubCell"/>
</dbReference>
<comment type="similarity">
    <text evidence="3">Belongs to the peroxidase family. Ascorbate peroxidase subfamily.</text>
</comment>
<evidence type="ECO:0000256" key="5">
    <source>
        <dbReference type="ARBA" id="ARBA00022559"/>
    </source>
</evidence>
<evidence type="ECO:0000256" key="13">
    <source>
        <dbReference type="ARBA" id="ARBA00023324"/>
    </source>
</evidence>
<dbReference type="PRINTS" id="PR00458">
    <property type="entry name" value="PEROXIDASE"/>
</dbReference>
<dbReference type="Pfam" id="PF00141">
    <property type="entry name" value="peroxidase"/>
    <property type="match status" value="1"/>
</dbReference>
<dbReference type="PROSITE" id="PS00435">
    <property type="entry name" value="PEROXIDASE_1"/>
    <property type="match status" value="1"/>
</dbReference>
<keyword evidence="19" id="KW-0964">Secreted</keyword>
<feature type="binding site" evidence="15">
    <location>
        <position position="217"/>
    </location>
    <ligand>
        <name>substrate</name>
    </ligand>
</feature>
<comment type="cofactor">
    <cofactor evidence="16 19">
        <name>Ca(2+)</name>
        <dbReference type="ChEBI" id="CHEBI:29108"/>
    </cofactor>
    <text evidence="16 19">Binds 2 calcium ions per subunit.</text>
</comment>
<keyword evidence="9 19" id="KW-0560">Oxidoreductase</keyword>
<dbReference type="PRINTS" id="PR00461">
    <property type="entry name" value="PLPEROXIDASE"/>
</dbReference>
<evidence type="ECO:0000313" key="22">
    <source>
        <dbReference type="Proteomes" id="UP001372338"/>
    </source>
</evidence>
<evidence type="ECO:0000256" key="1">
    <source>
        <dbReference type="ARBA" id="ARBA00000189"/>
    </source>
</evidence>
<feature type="binding site" evidence="16">
    <location>
        <position position="302"/>
    </location>
    <ligand>
        <name>Ca(2+)</name>
        <dbReference type="ChEBI" id="CHEBI:29108"/>
        <label>2</label>
    </ligand>
</feature>
<reference evidence="21 22" key="1">
    <citation type="submission" date="2024-01" db="EMBL/GenBank/DDBJ databases">
        <title>The genomes of 5 underutilized Papilionoideae crops provide insights into root nodulation and disease resistanc.</title>
        <authorList>
            <person name="Yuan L."/>
        </authorList>
    </citation>
    <scope>NUCLEOTIDE SEQUENCE [LARGE SCALE GENOMIC DNA]</scope>
    <source>
        <strain evidence="21">ZHUSHIDOU_FW_LH</strain>
        <tissue evidence="21">Leaf</tissue>
    </source>
</reference>
<dbReference type="CDD" id="cd00693">
    <property type="entry name" value="secretory_peroxidase"/>
    <property type="match status" value="1"/>
</dbReference>
<feature type="binding site" description="axial binding residue" evidence="16">
    <location>
        <position position="247"/>
    </location>
    <ligand>
        <name>heme b</name>
        <dbReference type="ChEBI" id="CHEBI:60344"/>
    </ligand>
    <ligandPart>
        <name>Fe</name>
        <dbReference type="ChEBI" id="CHEBI:18248"/>
    </ligandPart>
</feature>
<dbReference type="EMBL" id="JAYWIO010000008">
    <property type="protein sequence ID" value="KAK7246128.1"/>
    <property type="molecule type" value="Genomic_DNA"/>
</dbReference>
<comment type="catalytic activity">
    <reaction evidence="1 19">
        <text>2 a phenolic donor + H2O2 = 2 a phenolic radical donor + 2 H2O</text>
        <dbReference type="Rhea" id="RHEA:56136"/>
        <dbReference type="ChEBI" id="CHEBI:15377"/>
        <dbReference type="ChEBI" id="CHEBI:16240"/>
        <dbReference type="ChEBI" id="CHEBI:139520"/>
        <dbReference type="ChEBI" id="CHEBI:139521"/>
        <dbReference type="EC" id="1.11.1.7"/>
    </reaction>
</comment>
<dbReference type="FunFam" id="1.10.420.10:FF:000001">
    <property type="entry name" value="Peroxidase"/>
    <property type="match status" value="1"/>
</dbReference>
<evidence type="ECO:0000256" key="18">
    <source>
        <dbReference type="PIRSR" id="PIRSR600823-5"/>
    </source>
</evidence>
<dbReference type="Gene3D" id="1.10.420.10">
    <property type="entry name" value="Peroxidase, domain 2"/>
    <property type="match status" value="1"/>
</dbReference>
<feature type="binding site" evidence="16">
    <location>
        <position position="121"/>
    </location>
    <ligand>
        <name>Ca(2+)</name>
        <dbReference type="ChEBI" id="CHEBI:29108"/>
        <label>1</label>
    </ligand>
</feature>
<evidence type="ECO:0000256" key="3">
    <source>
        <dbReference type="ARBA" id="ARBA00006873"/>
    </source>
</evidence>
<evidence type="ECO:0000256" key="6">
    <source>
        <dbReference type="ARBA" id="ARBA00022617"/>
    </source>
</evidence>
<keyword evidence="19" id="KW-0732">Signal</keyword>
<feature type="domain" description="Plant heme peroxidase family profile" evidence="20">
    <location>
        <begin position="79"/>
        <end position="381"/>
    </location>
</feature>
<feature type="binding site" evidence="16">
    <location>
        <position position="124"/>
    </location>
    <ligand>
        <name>Ca(2+)</name>
        <dbReference type="ChEBI" id="CHEBI:29108"/>
        <label>1</label>
    </ligand>
</feature>
<dbReference type="AlphaFoldDB" id="A0AAN9E753"/>
<keyword evidence="13 19" id="KW-0376">Hydrogen peroxide</keyword>
<evidence type="ECO:0000259" key="20">
    <source>
        <dbReference type="PROSITE" id="PS50873"/>
    </source>
</evidence>
<keyword evidence="12" id="KW-0325">Glycoprotein</keyword>
<dbReference type="SUPFAM" id="SSF48113">
    <property type="entry name" value="Heme-dependent peroxidases"/>
    <property type="match status" value="2"/>
</dbReference>
<sequence>MSSIRLTVTALCCVMVVLGGLPFSSDAQLNPSFYSITCPRVHSIVLGVISNALRSDPRIGASLIRLHFHDSLPFSSDAQLNPSFYNKTCPNVQSIVLGVISNASKADPRIGASLIRLHFHDCFVQGCDASILLNNTATIVSEQQAFPNNNSIRGLDVVNQIKTAVELACPGIVSCADILALAAEKSVFLANGPQWNVPLGRRDSLTANRTLANQNLPAPFATLDQLKAAFAAQGLNTTDLVALSGAHTFGRAHCSAFVSRLYNFNNTGNPDPTLDPTYLQILRNICPNGGPGTNLTNFDPTTPDTFDKNYYSNLQGHKGLLQSDQELFSTPGADTISIVNSFSANQTLFFEFFKSAMIKMGNIQVLTGTRGQIRQQCNFVNGNSAIDGLVTVVSEESSSSSDIDGMVSSY</sequence>
<feature type="signal peptide" evidence="19">
    <location>
        <begin position="1"/>
        <end position="27"/>
    </location>
</feature>
<dbReference type="InterPro" id="IPR019793">
    <property type="entry name" value="Peroxidases_heam-ligand_BS"/>
</dbReference>
<dbReference type="EC" id="1.11.1.7" evidence="4 19"/>
<keyword evidence="6 19" id="KW-0349">Heme</keyword>
<keyword evidence="8 16" id="KW-0106">Calcium</keyword>
<dbReference type="GO" id="GO:0042744">
    <property type="term" value="P:hydrogen peroxide catabolic process"/>
    <property type="evidence" value="ECO:0007669"/>
    <property type="project" value="UniProtKB-KW"/>
</dbReference>
<keyword evidence="5 19" id="KW-0575">Peroxidase</keyword>
<keyword evidence="11 18" id="KW-1015">Disulfide bond</keyword>
<feature type="binding site" evidence="16">
    <location>
        <position position="126"/>
    </location>
    <ligand>
        <name>Ca(2+)</name>
        <dbReference type="ChEBI" id="CHEBI:29108"/>
        <label>1</label>
    </ligand>
</feature>
<proteinExistence type="inferred from homology"/>
<dbReference type="PANTHER" id="PTHR31388:SF270">
    <property type="entry name" value="PEROXIDASE 22-RELATED"/>
    <property type="match status" value="1"/>
</dbReference>
<feature type="binding site" evidence="16">
    <location>
        <position position="299"/>
    </location>
    <ligand>
        <name>Ca(2+)</name>
        <dbReference type="ChEBI" id="CHEBI:29108"/>
        <label>2</label>
    </ligand>
</feature>
<dbReference type="GO" id="GO:0046872">
    <property type="term" value="F:metal ion binding"/>
    <property type="evidence" value="ECO:0007669"/>
    <property type="project" value="UniProtKB-UniRule"/>
</dbReference>
<comment type="caution">
    <text evidence="21">The sequence shown here is derived from an EMBL/GenBank/DDBJ whole genome shotgun (WGS) entry which is preliminary data.</text>
</comment>
<evidence type="ECO:0000256" key="7">
    <source>
        <dbReference type="ARBA" id="ARBA00022723"/>
    </source>
</evidence>
<evidence type="ECO:0000256" key="17">
    <source>
        <dbReference type="PIRSR" id="PIRSR600823-4"/>
    </source>
</evidence>
<feature type="active site" description="Proton acceptor" evidence="14">
    <location>
        <position position="120"/>
    </location>
</feature>
<feature type="disulfide bond" evidence="18">
    <location>
        <begin position="89"/>
        <end position="169"/>
    </location>
</feature>
<protein>
    <recommendedName>
        <fullName evidence="4 19">Peroxidase</fullName>
        <ecNumber evidence="4 19">1.11.1.7</ecNumber>
    </recommendedName>
</protein>
<dbReference type="FunFam" id="1.10.520.10:FF:000001">
    <property type="entry name" value="Peroxidase"/>
    <property type="match status" value="1"/>
</dbReference>
<feature type="chain" id="PRO_5042661913" description="Peroxidase" evidence="19">
    <location>
        <begin position="28"/>
        <end position="410"/>
    </location>
</feature>
<feature type="binding site" evidence="16">
    <location>
        <position position="248"/>
    </location>
    <ligand>
        <name>Ca(2+)</name>
        <dbReference type="ChEBI" id="CHEBI:29108"/>
        <label>2</label>
    </ligand>
</feature>
<dbReference type="GO" id="GO:0140825">
    <property type="term" value="F:lactoperoxidase activity"/>
    <property type="evidence" value="ECO:0007669"/>
    <property type="project" value="UniProtKB-EC"/>
</dbReference>
<dbReference type="Proteomes" id="UP001372338">
    <property type="component" value="Unassembled WGS sequence"/>
</dbReference>
<evidence type="ECO:0000256" key="10">
    <source>
        <dbReference type="ARBA" id="ARBA00023004"/>
    </source>
</evidence>
<feature type="binding site" evidence="16">
    <location>
        <position position="307"/>
    </location>
    <ligand>
        <name>Ca(2+)</name>
        <dbReference type="ChEBI" id="CHEBI:29108"/>
        <label>2</label>
    </ligand>
</feature>
<evidence type="ECO:0000256" key="11">
    <source>
        <dbReference type="ARBA" id="ARBA00023157"/>
    </source>
</evidence>
<gene>
    <name evidence="21" type="ORF">RIF29_40987</name>
</gene>
<dbReference type="Gene3D" id="1.10.520.10">
    <property type="match status" value="2"/>
</dbReference>
<evidence type="ECO:0000256" key="16">
    <source>
        <dbReference type="PIRSR" id="PIRSR600823-3"/>
    </source>
</evidence>
<feature type="domain" description="Plant heme peroxidase family profile" evidence="20">
    <location>
        <begin position="28"/>
        <end position="80"/>
    </location>
</feature>
<keyword evidence="7 16" id="KW-0479">Metal-binding</keyword>
<feature type="binding site" evidence="16">
    <location>
        <position position="128"/>
    </location>
    <ligand>
        <name>Ca(2+)</name>
        <dbReference type="ChEBI" id="CHEBI:29108"/>
        <label>1</label>
    </ligand>
</feature>
<comment type="subcellular location">
    <subcellularLocation>
        <location evidence="19">Secreted</location>
    </subcellularLocation>
</comment>
<dbReference type="InterPro" id="IPR019794">
    <property type="entry name" value="Peroxidases_AS"/>
</dbReference>
<keyword evidence="22" id="KW-1185">Reference proteome</keyword>
<evidence type="ECO:0000256" key="2">
    <source>
        <dbReference type="ARBA" id="ARBA00002322"/>
    </source>
</evidence>
<feature type="disulfide bond" evidence="18">
    <location>
        <begin position="122"/>
        <end position="127"/>
    </location>
</feature>
<dbReference type="GO" id="GO:0006979">
    <property type="term" value="P:response to oxidative stress"/>
    <property type="evidence" value="ECO:0007669"/>
    <property type="project" value="UniProtKB-UniRule"/>
</dbReference>
<feature type="site" description="Transition state stabilizer" evidence="17">
    <location>
        <position position="116"/>
    </location>
</feature>
<keyword evidence="10 16" id="KW-0408">Iron</keyword>
<dbReference type="PROSITE" id="PS00436">
    <property type="entry name" value="PEROXIDASE_2"/>
    <property type="match status" value="1"/>
</dbReference>
<accession>A0AAN9E753</accession>
<comment type="similarity">
    <text evidence="19">Belongs to the peroxidase family. Classical plant (class III) peroxidase subfamily.</text>
</comment>
<comment type="cofactor">
    <cofactor evidence="16 19">
        <name>heme b</name>
        <dbReference type="ChEBI" id="CHEBI:60344"/>
    </cofactor>
    <text evidence="16 19">Binds 1 heme b (iron(II)-protoporphyrin IX) group per subunit.</text>
</comment>
<evidence type="ECO:0000256" key="19">
    <source>
        <dbReference type="RuleBase" id="RU362060"/>
    </source>
</evidence>
<evidence type="ECO:0000256" key="9">
    <source>
        <dbReference type="ARBA" id="ARBA00023002"/>
    </source>
</evidence>